<accession>A0A078AS03</accession>
<evidence type="ECO:0000313" key="2">
    <source>
        <dbReference type="Proteomes" id="UP000039865"/>
    </source>
</evidence>
<dbReference type="InParanoid" id="A0A078AS03"/>
<keyword evidence="2" id="KW-1185">Reference proteome</keyword>
<sequence length="100" mass="11646">MMMKQLIQYISPKSRAAIRFPNTYDSMQIIQKQLNIEPINPHTVDKIIFAMQQNVHYKSSYQNPGDNILMLESCFAVLTKNQRDFLGPYQSLPKLINNVK</sequence>
<dbReference type="EMBL" id="CCKQ01012058">
    <property type="protein sequence ID" value="CDW83663.1"/>
    <property type="molecule type" value="Genomic_DNA"/>
</dbReference>
<evidence type="ECO:0000313" key="1">
    <source>
        <dbReference type="EMBL" id="CDW83663.1"/>
    </source>
</evidence>
<proteinExistence type="predicted"/>
<protein>
    <submittedName>
        <fullName evidence="1">Uncharacterized protein</fullName>
    </submittedName>
</protein>
<dbReference type="Proteomes" id="UP000039865">
    <property type="component" value="Unassembled WGS sequence"/>
</dbReference>
<gene>
    <name evidence="1" type="primary">Contig10173.g10866</name>
    <name evidence="1" type="ORF">STYLEM_12711</name>
</gene>
<name>A0A078AS03_STYLE</name>
<reference evidence="1 2" key="1">
    <citation type="submission" date="2014-06" db="EMBL/GenBank/DDBJ databases">
        <authorList>
            <person name="Swart Estienne"/>
        </authorList>
    </citation>
    <scope>NUCLEOTIDE SEQUENCE [LARGE SCALE GENOMIC DNA]</scope>
    <source>
        <strain evidence="1 2">130c</strain>
    </source>
</reference>
<organism evidence="1 2">
    <name type="scientific">Stylonychia lemnae</name>
    <name type="common">Ciliate</name>
    <dbReference type="NCBI Taxonomy" id="5949"/>
    <lineage>
        <taxon>Eukaryota</taxon>
        <taxon>Sar</taxon>
        <taxon>Alveolata</taxon>
        <taxon>Ciliophora</taxon>
        <taxon>Intramacronucleata</taxon>
        <taxon>Spirotrichea</taxon>
        <taxon>Stichotrichia</taxon>
        <taxon>Sporadotrichida</taxon>
        <taxon>Oxytrichidae</taxon>
        <taxon>Stylonychinae</taxon>
        <taxon>Stylonychia</taxon>
    </lineage>
</organism>
<dbReference type="AlphaFoldDB" id="A0A078AS03"/>